<evidence type="ECO:0000256" key="4">
    <source>
        <dbReference type="ARBA" id="ARBA00022840"/>
    </source>
</evidence>
<reference evidence="6 7" key="1">
    <citation type="submission" date="2019-09" db="EMBL/GenBank/DDBJ databases">
        <title>Parvibaculum sedimenti sp. nov., isolated from sediment.</title>
        <authorList>
            <person name="Wang Y."/>
        </authorList>
    </citation>
    <scope>NUCLEOTIDE SEQUENCE [LARGE SCALE GENOMIC DNA]</scope>
    <source>
        <strain evidence="6 7">HXT-9</strain>
    </source>
</reference>
<keyword evidence="3" id="KW-0547">Nucleotide-binding</keyword>
<keyword evidence="4 6" id="KW-0067">ATP-binding</keyword>
<comment type="caution">
    <text evidence="6">The sequence shown here is derived from an EMBL/GenBank/DDBJ whole genome shotgun (WGS) entry which is preliminary data.</text>
</comment>
<sequence length="326" mass="34608">MIAIEGLTKRFGPFTAVDGISFSVSRGEVLGFLGPNGAGKSTTMKMITGFLSPSAGRASVCGHDVVTDQLAAQRMLGYLPEGAPAYGDMTPLAFLKFIARVRALKGAAADSAIANAVAATELQGVLEQPIDTLSKGFRRRVGLAQAILHNPPVLIMDEPTDGLDPNQKHEVRKLIARMAADKAIIISTHILEEVDAICTRALIIDRGRVVADGTPAELIARSRYHNAVSLTVGGQVTIAAAEALKALPGIASIEINPRGTETTFTLFPMQQNAISAEVKLIDAVADLAREKDWTVRALYGEPGRLDEVFRKLTRSDTADTPGKNAA</sequence>
<accession>A0A6N6VRD2</accession>
<dbReference type="GO" id="GO:0005524">
    <property type="term" value="F:ATP binding"/>
    <property type="evidence" value="ECO:0007669"/>
    <property type="project" value="UniProtKB-KW"/>
</dbReference>
<organism evidence="6 7">
    <name type="scientific">Parvibaculum sedimenti</name>
    <dbReference type="NCBI Taxonomy" id="2608632"/>
    <lineage>
        <taxon>Bacteria</taxon>
        <taxon>Pseudomonadati</taxon>
        <taxon>Pseudomonadota</taxon>
        <taxon>Alphaproteobacteria</taxon>
        <taxon>Hyphomicrobiales</taxon>
        <taxon>Parvibaculaceae</taxon>
        <taxon>Parvibaculum</taxon>
    </lineage>
</organism>
<dbReference type="Pfam" id="PF00005">
    <property type="entry name" value="ABC_tran"/>
    <property type="match status" value="1"/>
</dbReference>
<keyword evidence="7" id="KW-1185">Reference proteome</keyword>
<comment type="similarity">
    <text evidence="1">Belongs to the ABC transporter superfamily.</text>
</comment>
<dbReference type="GO" id="GO:0016887">
    <property type="term" value="F:ATP hydrolysis activity"/>
    <property type="evidence" value="ECO:0007669"/>
    <property type="project" value="InterPro"/>
</dbReference>
<proteinExistence type="inferred from homology"/>
<dbReference type="InterPro" id="IPR003439">
    <property type="entry name" value="ABC_transporter-like_ATP-bd"/>
</dbReference>
<evidence type="ECO:0000256" key="1">
    <source>
        <dbReference type="ARBA" id="ARBA00005417"/>
    </source>
</evidence>
<dbReference type="PROSITE" id="PS50893">
    <property type="entry name" value="ABC_TRANSPORTER_2"/>
    <property type="match status" value="1"/>
</dbReference>
<evidence type="ECO:0000256" key="2">
    <source>
        <dbReference type="ARBA" id="ARBA00022448"/>
    </source>
</evidence>
<dbReference type="EMBL" id="WESC01000002">
    <property type="protein sequence ID" value="KAB7742371.1"/>
    <property type="molecule type" value="Genomic_DNA"/>
</dbReference>
<evidence type="ECO:0000256" key="3">
    <source>
        <dbReference type="ARBA" id="ARBA00022741"/>
    </source>
</evidence>
<dbReference type="CDD" id="cd03230">
    <property type="entry name" value="ABC_DR_subfamily_A"/>
    <property type="match status" value="1"/>
</dbReference>
<evidence type="ECO:0000313" key="7">
    <source>
        <dbReference type="Proteomes" id="UP000468901"/>
    </source>
</evidence>
<dbReference type="PANTHER" id="PTHR43335">
    <property type="entry name" value="ABC TRANSPORTER, ATP-BINDING PROTEIN"/>
    <property type="match status" value="1"/>
</dbReference>
<keyword evidence="2" id="KW-0813">Transport</keyword>
<dbReference type="SUPFAM" id="SSF52540">
    <property type="entry name" value="P-loop containing nucleoside triphosphate hydrolases"/>
    <property type="match status" value="1"/>
</dbReference>
<dbReference type="PANTHER" id="PTHR43335:SF11">
    <property type="entry name" value="ABC TRANSPORTER RELATED"/>
    <property type="match status" value="1"/>
</dbReference>
<evidence type="ECO:0000313" key="6">
    <source>
        <dbReference type="EMBL" id="KAB7742371.1"/>
    </source>
</evidence>
<dbReference type="InterPro" id="IPR003593">
    <property type="entry name" value="AAA+_ATPase"/>
</dbReference>
<dbReference type="Gene3D" id="3.40.50.300">
    <property type="entry name" value="P-loop containing nucleotide triphosphate hydrolases"/>
    <property type="match status" value="1"/>
</dbReference>
<feature type="domain" description="ABC transporter" evidence="5">
    <location>
        <begin position="2"/>
        <end position="231"/>
    </location>
</feature>
<dbReference type="Proteomes" id="UP000468901">
    <property type="component" value="Unassembled WGS sequence"/>
</dbReference>
<gene>
    <name evidence="6" type="ORF">F2P47_02985</name>
</gene>
<dbReference type="SMART" id="SM00382">
    <property type="entry name" value="AAA"/>
    <property type="match status" value="1"/>
</dbReference>
<dbReference type="AlphaFoldDB" id="A0A6N6VRD2"/>
<name>A0A6N6VRD2_9HYPH</name>
<dbReference type="InterPro" id="IPR027417">
    <property type="entry name" value="P-loop_NTPase"/>
</dbReference>
<protein>
    <submittedName>
        <fullName evidence="6">ATP-binding cassette domain-containing protein</fullName>
    </submittedName>
</protein>
<evidence type="ECO:0000259" key="5">
    <source>
        <dbReference type="PROSITE" id="PS50893"/>
    </source>
</evidence>